<comment type="caution">
    <text evidence="2">The sequence shown here is derived from an EMBL/GenBank/DDBJ whole genome shotgun (WGS) entry which is preliminary data.</text>
</comment>
<evidence type="ECO:0000256" key="1">
    <source>
        <dbReference type="SAM" id="Phobius"/>
    </source>
</evidence>
<feature type="transmembrane region" description="Helical" evidence="1">
    <location>
        <begin position="35"/>
        <end position="60"/>
    </location>
</feature>
<proteinExistence type="predicted"/>
<organism evidence="2 3">
    <name type="scientific">Chitinimonas lacunae</name>
    <dbReference type="NCBI Taxonomy" id="1963018"/>
    <lineage>
        <taxon>Bacteria</taxon>
        <taxon>Pseudomonadati</taxon>
        <taxon>Pseudomonadota</taxon>
        <taxon>Betaproteobacteria</taxon>
        <taxon>Neisseriales</taxon>
        <taxon>Chitinibacteraceae</taxon>
        <taxon>Chitinimonas</taxon>
    </lineage>
</organism>
<dbReference type="EMBL" id="JBHSBU010000001">
    <property type="protein sequence ID" value="MFC4158849.1"/>
    <property type="molecule type" value="Genomic_DNA"/>
</dbReference>
<feature type="transmembrane region" description="Helical" evidence="1">
    <location>
        <begin position="101"/>
        <end position="127"/>
    </location>
</feature>
<keyword evidence="3" id="KW-1185">Reference proteome</keyword>
<dbReference type="Proteomes" id="UP001595791">
    <property type="component" value="Unassembled WGS sequence"/>
</dbReference>
<feature type="transmembrane region" description="Helical" evidence="1">
    <location>
        <begin position="133"/>
        <end position="156"/>
    </location>
</feature>
<sequence length="456" mass="51003">MAGIGFELRKLLNRKGYLGLFQGYLYAGLISSGPWILSILGVLLIGFFSLAVVVPHYLIIQFQVSVTYLMALSLILTGFLQLAFTRFIADRLFEHKDYLVLANFHGAILITTCASGLLGGLAALLLFQGESVIYRLLLTGTFVVMSDIWIAAIFLSGMKRYKAILAMFLLGYGITVLAALALRPWGLEGLLGGFFLGQGILLYGMMVLVLRDFPGADFVRFDFLQARKQYPSLIWIGFLYNLGIWSDKLIFWYYPHTSTAVIGPLRASEIYDFPIFLAYLSIIPGMAVFLVRMETDFVEYYEKFYNAVREGETLRYIEETRNQMVATIRQGVAEIVKIQGIAILLVFALGPALLDSLGISQLHLPLLYVDVVSAGLQVVFLGLLNVFFYLDRRRIVLGLTLLFLVANISLTALSLRLGAPFFGYGFALAMLLTVTVAMLVLDRKIDSLEYETFMLQ</sequence>
<keyword evidence="1" id="KW-1133">Transmembrane helix</keyword>
<protein>
    <submittedName>
        <fullName evidence="2">Exopolysaccharide Pel transporter PelG</fullName>
    </submittedName>
</protein>
<name>A0ABV8MNE5_9NEIS</name>
<feature type="transmembrane region" description="Helical" evidence="1">
    <location>
        <begin position="273"/>
        <end position="291"/>
    </location>
</feature>
<reference evidence="3" key="1">
    <citation type="journal article" date="2019" name="Int. J. Syst. Evol. Microbiol.">
        <title>The Global Catalogue of Microorganisms (GCM) 10K type strain sequencing project: providing services to taxonomists for standard genome sequencing and annotation.</title>
        <authorList>
            <consortium name="The Broad Institute Genomics Platform"/>
            <consortium name="The Broad Institute Genome Sequencing Center for Infectious Disease"/>
            <person name="Wu L."/>
            <person name="Ma J."/>
        </authorList>
    </citation>
    <scope>NUCLEOTIDE SEQUENCE [LARGE SCALE GENOMIC DNA]</scope>
    <source>
        <strain evidence="3">LMG 29894</strain>
    </source>
</reference>
<feature type="transmembrane region" description="Helical" evidence="1">
    <location>
        <begin position="163"/>
        <end position="183"/>
    </location>
</feature>
<feature type="transmembrane region" description="Helical" evidence="1">
    <location>
        <begin position="66"/>
        <end position="89"/>
    </location>
</feature>
<feature type="transmembrane region" description="Helical" evidence="1">
    <location>
        <begin position="331"/>
        <end position="354"/>
    </location>
</feature>
<feature type="transmembrane region" description="Helical" evidence="1">
    <location>
        <begin position="189"/>
        <end position="210"/>
    </location>
</feature>
<evidence type="ECO:0000313" key="3">
    <source>
        <dbReference type="Proteomes" id="UP001595791"/>
    </source>
</evidence>
<keyword evidence="1" id="KW-0812">Transmembrane</keyword>
<accession>A0ABV8MNE5</accession>
<keyword evidence="1" id="KW-0472">Membrane</keyword>
<feature type="transmembrane region" description="Helical" evidence="1">
    <location>
        <begin position="366"/>
        <end position="388"/>
    </location>
</feature>
<gene>
    <name evidence="2" type="primary">pelG</name>
    <name evidence="2" type="ORF">ACFOW7_05675</name>
</gene>
<dbReference type="Pfam" id="PF16933">
    <property type="entry name" value="PelG"/>
    <property type="match status" value="1"/>
</dbReference>
<feature type="transmembrane region" description="Helical" evidence="1">
    <location>
        <begin position="421"/>
        <end position="441"/>
    </location>
</feature>
<evidence type="ECO:0000313" key="2">
    <source>
        <dbReference type="EMBL" id="MFC4158849.1"/>
    </source>
</evidence>
<feature type="transmembrane region" description="Helical" evidence="1">
    <location>
        <begin position="395"/>
        <end position="415"/>
    </location>
</feature>
<feature type="transmembrane region" description="Helical" evidence="1">
    <location>
        <begin position="230"/>
        <end position="253"/>
    </location>
</feature>
<dbReference type="InterPro" id="IPR031617">
    <property type="entry name" value="PelG"/>
</dbReference>
<dbReference type="RefSeq" id="WP_378161965.1">
    <property type="nucleotide sequence ID" value="NZ_JBHSBU010000001.1"/>
</dbReference>